<dbReference type="InterPro" id="IPR023561">
    <property type="entry name" value="Carbonic_anhydrase_a-class"/>
</dbReference>
<keyword evidence="4 8" id="KW-0479">Metal-binding</keyword>
<dbReference type="PROSITE" id="PS51144">
    <property type="entry name" value="ALPHA_CA_2"/>
    <property type="match status" value="1"/>
</dbReference>
<feature type="transmembrane region" description="Helical" evidence="9">
    <location>
        <begin position="186"/>
        <end position="205"/>
    </location>
</feature>
<comment type="catalytic activity">
    <reaction evidence="7 8">
        <text>hydrogencarbonate + H(+) = CO2 + H2O</text>
        <dbReference type="Rhea" id="RHEA:10748"/>
        <dbReference type="ChEBI" id="CHEBI:15377"/>
        <dbReference type="ChEBI" id="CHEBI:15378"/>
        <dbReference type="ChEBI" id="CHEBI:16526"/>
        <dbReference type="ChEBI" id="CHEBI:17544"/>
        <dbReference type="EC" id="4.2.1.1"/>
    </reaction>
</comment>
<comment type="function">
    <text evidence="1 8">Reversible hydration of carbon dioxide.</text>
</comment>
<dbReference type="InterPro" id="IPR036398">
    <property type="entry name" value="CA_dom_sf"/>
</dbReference>
<name>A0ABP1PJP3_9HEXA</name>
<dbReference type="CDD" id="cd00326">
    <property type="entry name" value="alpha_CA"/>
    <property type="match status" value="1"/>
</dbReference>
<feature type="transmembrane region" description="Helical" evidence="9">
    <location>
        <begin position="21"/>
        <end position="41"/>
    </location>
</feature>
<dbReference type="EMBL" id="CAXLJM020000004">
    <property type="protein sequence ID" value="CAL8069463.1"/>
    <property type="molecule type" value="Genomic_DNA"/>
</dbReference>
<dbReference type="InterPro" id="IPR018338">
    <property type="entry name" value="Carbonic_anhydrase_a-class_CS"/>
</dbReference>
<dbReference type="SMART" id="SM01057">
    <property type="entry name" value="Carb_anhydrase"/>
    <property type="match status" value="1"/>
</dbReference>
<comment type="similarity">
    <text evidence="2 8">Belongs to the alpha-carbonic anhydrase family.</text>
</comment>
<evidence type="ECO:0000259" key="10">
    <source>
        <dbReference type="PROSITE" id="PS51144"/>
    </source>
</evidence>
<evidence type="ECO:0000256" key="9">
    <source>
        <dbReference type="SAM" id="Phobius"/>
    </source>
</evidence>
<keyword evidence="6 8" id="KW-0456">Lyase</keyword>
<feature type="transmembrane region" description="Helical" evidence="9">
    <location>
        <begin position="47"/>
        <end position="70"/>
    </location>
</feature>
<organism evidence="11 12">
    <name type="scientific">Orchesella dallaii</name>
    <dbReference type="NCBI Taxonomy" id="48710"/>
    <lineage>
        <taxon>Eukaryota</taxon>
        <taxon>Metazoa</taxon>
        <taxon>Ecdysozoa</taxon>
        <taxon>Arthropoda</taxon>
        <taxon>Hexapoda</taxon>
        <taxon>Collembola</taxon>
        <taxon>Entomobryomorpha</taxon>
        <taxon>Entomobryoidea</taxon>
        <taxon>Orchesellidae</taxon>
        <taxon>Orchesellinae</taxon>
        <taxon>Orchesella</taxon>
    </lineage>
</organism>
<comment type="caution">
    <text evidence="11">The sequence shown here is derived from an EMBL/GenBank/DDBJ whole genome shotgun (WGS) entry which is preliminary data.</text>
</comment>
<accession>A0ABP1PJP3</accession>
<keyword evidence="9" id="KW-0812">Transmembrane</keyword>
<evidence type="ECO:0000256" key="7">
    <source>
        <dbReference type="ARBA" id="ARBA00048348"/>
    </source>
</evidence>
<dbReference type="PANTHER" id="PTHR18952">
    <property type="entry name" value="CARBONIC ANHYDRASE"/>
    <property type="match status" value="1"/>
</dbReference>
<keyword evidence="9" id="KW-0472">Membrane</keyword>
<evidence type="ECO:0000256" key="3">
    <source>
        <dbReference type="ARBA" id="ARBA00012925"/>
    </source>
</evidence>
<reference evidence="11 12" key="1">
    <citation type="submission" date="2024-08" db="EMBL/GenBank/DDBJ databases">
        <authorList>
            <person name="Cucini C."/>
            <person name="Frati F."/>
        </authorList>
    </citation>
    <scope>NUCLEOTIDE SEQUENCE [LARGE SCALE GENOMIC DNA]</scope>
</reference>
<evidence type="ECO:0000313" key="11">
    <source>
        <dbReference type="EMBL" id="CAL8069463.1"/>
    </source>
</evidence>
<evidence type="ECO:0000256" key="1">
    <source>
        <dbReference type="ARBA" id="ARBA00002904"/>
    </source>
</evidence>
<dbReference type="Pfam" id="PF00194">
    <property type="entry name" value="Carb_anhydrase"/>
    <property type="match status" value="1"/>
</dbReference>
<dbReference type="SUPFAM" id="SSF51069">
    <property type="entry name" value="Carbonic anhydrase"/>
    <property type="match status" value="1"/>
</dbReference>
<dbReference type="PANTHER" id="PTHR18952:SF265">
    <property type="entry name" value="CARBONIC ANHYDRASE"/>
    <property type="match status" value="1"/>
</dbReference>
<feature type="domain" description="Alpha-carbonic anhydrase" evidence="10">
    <location>
        <begin position="220"/>
        <end position="483"/>
    </location>
</feature>
<proteinExistence type="inferred from homology"/>
<feature type="transmembrane region" description="Helical" evidence="9">
    <location>
        <begin position="135"/>
        <end position="152"/>
    </location>
</feature>
<keyword evidence="9" id="KW-1133">Transmembrane helix</keyword>
<feature type="transmembrane region" description="Helical" evidence="9">
    <location>
        <begin position="91"/>
        <end position="123"/>
    </location>
</feature>
<sequence length="483" mass="55138">MGVFFRNLIPETICDIGDDKCLCLSFYLIQILRLFVSVVSITQSCQFFALTCTIVGLAIEGIFTSMKMVYFITRSNEDVNMVFKYYKACHILTQVFHSFCAPVAAIFMAMGFNLVVCCTVAAIRTAGTVTLRLYWLFPFVDVVVLVIIYGFLPFASELHEKSVVILYHLNWKTLELRKKSAVEFRIARRIINLLIIFLQFGSLYGNHHESVFVGITDPEATWCYQDAECGEATWPELCSTGKAQSPIDLPAIKKTSCTIKNFPRESYESRHFILESNKRTVGVKLLDTEPSFEWKEHHGSYLLHSLQFHWGSNYSTGSEHTINSKQFALEMHLIHYRDDFNSIEEAINSEIKNSLAIIAVLFEADPNLEKNEDLQPILKYLPGVYYPEAINSVRDKLSLGKFMQGSEAYTYQGSLTSPSCAEQVAWLVWKKPNRISISDLDSFRMVTNAKEESIRNQFRKLEVVKFDYARLNSISKSSPDTPD</sequence>
<evidence type="ECO:0000256" key="5">
    <source>
        <dbReference type="ARBA" id="ARBA00022833"/>
    </source>
</evidence>
<keyword evidence="12" id="KW-1185">Reference proteome</keyword>
<evidence type="ECO:0000256" key="6">
    <source>
        <dbReference type="ARBA" id="ARBA00023239"/>
    </source>
</evidence>
<comment type="cofactor">
    <cofactor evidence="8">
        <name>Zn(2+)</name>
        <dbReference type="ChEBI" id="CHEBI:29105"/>
    </cofactor>
</comment>
<gene>
    <name evidence="11" type="ORF">ODALV1_LOCUS781</name>
</gene>
<dbReference type="Proteomes" id="UP001642540">
    <property type="component" value="Unassembled WGS sequence"/>
</dbReference>
<dbReference type="InterPro" id="IPR001148">
    <property type="entry name" value="CA_dom"/>
</dbReference>
<dbReference type="Gene3D" id="3.10.200.10">
    <property type="entry name" value="Alpha carbonic anhydrase"/>
    <property type="match status" value="1"/>
</dbReference>
<evidence type="ECO:0000256" key="8">
    <source>
        <dbReference type="RuleBase" id="RU367011"/>
    </source>
</evidence>
<keyword evidence="5 8" id="KW-0862">Zinc</keyword>
<evidence type="ECO:0000256" key="2">
    <source>
        <dbReference type="ARBA" id="ARBA00010718"/>
    </source>
</evidence>
<dbReference type="EC" id="4.2.1.1" evidence="3 8"/>
<evidence type="ECO:0000313" key="12">
    <source>
        <dbReference type="Proteomes" id="UP001642540"/>
    </source>
</evidence>
<protein>
    <recommendedName>
        <fullName evidence="3 8">Carbonic anhydrase</fullName>
        <ecNumber evidence="3 8">4.2.1.1</ecNumber>
    </recommendedName>
</protein>
<dbReference type="PROSITE" id="PS00162">
    <property type="entry name" value="ALPHA_CA_1"/>
    <property type="match status" value="1"/>
</dbReference>
<evidence type="ECO:0000256" key="4">
    <source>
        <dbReference type="ARBA" id="ARBA00022723"/>
    </source>
</evidence>